<dbReference type="SUPFAM" id="SSF52540">
    <property type="entry name" value="P-loop containing nucleoside triphosphate hydrolases"/>
    <property type="match status" value="2"/>
</dbReference>
<feature type="transmembrane region" description="Helical" evidence="11">
    <location>
        <begin position="1175"/>
        <end position="1199"/>
    </location>
</feature>
<feature type="transmembrane region" description="Helical" evidence="11">
    <location>
        <begin position="1095"/>
        <end position="1119"/>
    </location>
</feature>
<dbReference type="GO" id="GO:0005524">
    <property type="term" value="F:ATP binding"/>
    <property type="evidence" value="ECO:0007669"/>
    <property type="project" value="UniProtKB-KW"/>
</dbReference>
<comment type="caution">
    <text evidence="13">The sequence shown here is derived from an EMBL/GenBank/DDBJ whole genome shotgun (WGS) entry which is preliminary data.</text>
</comment>
<proteinExistence type="inferred from homology"/>
<evidence type="ECO:0000256" key="11">
    <source>
        <dbReference type="SAM" id="Phobius"/>
    </source>
</evidence>
<feature type="transmembrane region" description="Helical" evidence="11">
    <location>
        <begin position="1034"/>
        <end position="1056"/>
    </location>
</feature>
<name>A0A2B7XWR3_9EURO</name>
<dbReference type="EMBL" id="PDNB01000051">
    <property type="protein sequence ID" value="PGH12947.1"/>
    <property type="molecule type" value="Genomic_DNA"/>
</dbReference>
<feature type="transmembrane region" description="Helical" evidence="11">
    <location>
        <begin position="1131"/>
        <end position="1154"/>
    </location>
</feature>
<dbReference type="FunFam" id="3.40.50.300:FF:001344">
    <property type="entry name" value="Related to ABC transporter"/>
    <property type="match status" value="1"/>
</dbReference>
<evidence type="ECO:0000256" key="8">
    <source>
        <dbReference type="ARBA" id="ARBA00022989"/>
    </source>
</evidence>
<evidence type="ECO:0000256" key="6">
    <source>
        <dbReference type="ARBA" id="ARBA00022741"/>
    </source>
</evidence>
<dbReference type="Gene3D" id="3.40.50.300">
    <property type="entry name" value="P-loop containing nucleotide triphosphate hydrolases"/>
    <property type="match status" value="2"/>
</dbReference>
<evidence type="ECO:0000313" key="13">
    <source>
        <dbReference type="EMBL" id="PGH12947.1"/>
    </source>
</evidence>
<accession>A0A2B7XWR3</accession>
<dbReference type="PANTHER" id="PTHR19229:SF36">
    <property type="entry name" value="ATP-BINDING CASSETTE SUB-FAMILY A MEMBER 2"/>
    <property type="match status" value="1"/>
</dbReference>
<evidence type="ECO:0000256" key="5">
    <source>
        <dbReference type="ARBA" id="ARBA00022737"/>
    </source>
</evidence>
<gene>
    <name evidence="13" type="ORF">AJ79_03920</name>
</gene>
<evidence type="ECO:0000256" key="1">
    <source>
        <dbReference type="ARBA" id="ARBA00004141"/>
    </source>
</evidence>
<feature type="transmembrane region" description="Helical" evidence="11">
    <location>
        <begin position="223"/>
        <end position="246"/>
    </location>
</feature>
<keyword evidence="5" id="KW-0677">Repeat</keyword>
<keyword evidence="9 11" id="KW-0472">Membrane</keyword>
<feature type="transmembrane region" description="Helical" evidence="11">
    <location>
        <begin position="992"/>
        <end position="1013"/>
    </location>
</feature>
<feature type="transmembrane region" description="Helical" evidence="11">
    <location>
        <begin position="313"/>
        <end position="335"/>
    </location>
</feature>
<dbReference type="FunFam" id="3.40.50.300:FF:001345">
    <property type="entry name" value="Related to ABC transporter"/>
    <property type="match status" value="1"/>
</dbReference>
<feature type="domain" description="ABC transporter" evidence="12">
    <location>
        <begin position="472"/>
        <end position="695"/>
    </location>
</feature>
<feature type="transmembrane region" description="Helical" evidence="11">
    <location>
        <begin position="1068"/>
        <end position="1088"/>
    </location>
</feature>
<dbReference type="STRING" id="1447875.A0A2B7XWR3"/>
<dbReference type="GO" id="GO:0140359">
    <property type="term" value="F:ABC-type transporter activity"/>
    <property type="evidence" value="ECO:0007669"/>
    <property type="project" value="InterPro"/>
</dbReference>
<feature type="region of interest" description="Disordered" evidence="10">
    <location>
        <begin position="1509"/>
        <end position="1542"/>
    </location>
</feature>
<dbReference type="InterPro" id="IPR017871">
    <property type="entry name" value="ABC_transporter-like_CS"/>
</dbReference>
<dbReference type="GO" id="GO:0016020">
    <property type="term" value="C:membrane"/>
    <property type="evidence" value="ECO:0007669"/>
    <property type="project" value="UniProtKB-SubCell"/>
</dbReference>
<feature type="region of interest" description="Disordered" evidence="10">
    <location>
        <begin position="764"/>
        <end position="789"/>
    </location>
</feature>
<keyword evidence="14" id="KW-1185">Reference proteome</keyword>
<feature type="transmembrane region" description="Helical" evidence="11">
    <location>
        <begin position="30"/>
        <end position="48"/>
    </location>
</feature>
<dbReference type="Pfam" id="PF00005">
    <property type="entry name" value="ABC_tran"/>
    <property type="match status" value="2"/>
</dbReference>
<organism evidence="13 14">
    <name type="scientific">Helicocarpus griseus UAMH5409</name>
    <dbReference type="NCBI Taxonomy" id="1447875"/>
    <lineage>
        <taxon>Eukaryota</taxon>
        <taxon>Fungi</taxon>
        <taxon>Dikarya</taxon>
        <taxon>Ascomycota</taxon>
        <taxon>Pezizomycotina</taxon>
        <taxon>Eurotiomycetes</taxon>
        <taxon>Eurotiomycetidae</taxon>
        <taxon>Onygenales</taxon>
        <taxon>Ajellomycetaceae</taxon>
        <taxon>Helicocarpus</taxon>
    </lineage>
</organism>
<evidence type="ECO:0000256" key="3">
    <source>
        <dbReference type="ARBA" id="ARBA00022448"/>
    </source>
</evidence>
<feature type="transmembrane region" description="Helical" evidence="11">
    <location>
        <begin position="341"/>
        <end position="361"/>
    </location>
</feature>
<feature type="compositionally biased region" description="Acidic residues" evidence="10">
    <location>
        <begin position="770"/>
        <end position="788"/>
    </location>
</feature>
<comment type="similarity">
    <text evidence="2">Belongs to the ABC transporter superfamily. ABCA family.</text>
</comment>
<dbReference type="GO" id="GO:0005319">
    <property type="term" value="F:lipid transporter activity"/>
    <property type="evidence" value="ECO:0007669"/>
    <property type="project" value="TreeGrafter"/>
</dbReference>
<dbReference type="InterPro" id="IPR003439">
    <property type="entry name" value="ABC_transporter-like_ATP-bd"/>
</dbReference>
<evidence type="ECO:0000256" key="10">
    <source>
        <dbReference type="SAM" id="MobiDB-lite"/>
    </source>
</evidence>
<dbReference type="GO" id="GO:0016887">
    <property type="term" value="F:ATP hydrolysis activity"/>
    <property type="evidence" value="ECO:0007669"/>
    <property type="project" value="InterPro"/>
</dbReference>
<dbReference type="InterPro" id="IPR026082">
    <property type="entry name" value="ABCA"/>
</dbReference>
<keyword evidence="4 11" id="KW-0812">Transmembrane</keyword>
<dbReference type="SMART" id="SM00382">
    <property type="entry name" value="AAA"/>
    <property type="match status" value="2"/>
</dbReference>
<evidence type="ECO:0000256" key="9">
    <source>
        <dbReference type="ARBA" id="ARBA00023136"/>
    </source>
</evidence>
<dbReference type="PROSITE" id="PS50893">
    <property type="entry name" value="ABC_TRANSPORTER_2"/>
    <property type="match status" value="2"/>
</dbReference>
<evidence type="ECO:0000313" key="14">
    <source>
        <dbReference type="Proteomes" id="UP000223968"/>
    </source>
</evidence>
<comment type="subcellular location">
    <subcellularLocation>
        <location evidence="1">Membrane</location>
        <topology evidence="1">Multi-pass membrane protein</topology>
    </subcellularLocation>
</comment>
<dbReference type="InterPro" id="IPR003593">
    <property type="entry name" value="AAA+_ATPase"/>
</dbReference>
<feature type="transmembrane region" description="Helical" evidence="11">
    <location>
        <begin position="820"/>
        <end position="841"/>
    </location>
</feature>
<evidence type="ECO:0000256" key="2">
    <source>
        <dbReference type="ARBA" id="ARBA00008869"/>
    </source>
</evidence>
<keyword evidence="6" id="KW-0547">Nucleotide-binding</keyword>
<feature type="domain" description="ABC transporter" evidence="12">
    <location>
        <begin position="1241"/>
        <end position="1468"/>
    </location>
</feature>
<dbReference type="OrthoDB" id="8061355at2759"/>
<reference evidence="13 14" key="1">
    <citation type="submission" date="2017-10" db="EMBL/GenBank/DDBJ databases">
        <title>Comparative genomics in systemic dimorphic fungi from Ajellomycetaceae.</title>
        <authorList>
            <person name="Munoz J.F."/>
            <person name="Mcewen J.G."/>
            <person name="Clay O.K."/>
            <person name="Cuomo C.A."/>
        </authorList>
    </citation>
    <scope>NUCLEOTIDE SEQUENCE [LARGE SCALE GENOMIC DNA]</scope>
    <source>
        <strain evidence="13 14">UAMH5409</strain>
    </source>
</reference>
<dbReference type="CDD" id="cd03263">
    <property type="entry name" value="ABC_subfamily_A"/>
    <property type="match status" value="2"/>
</dbReference>
<keyword evidence="8 11" id="KW-1133">Transmembrane helix</keyword>
<dbReference type="PROSITE" id="PS00211">
    <property type="entry name" value="ABC_TRANSPORTER_1"/>
    <property type="match status" value="2"/>
</dbReference>
<evidence type="ECO:0000256" key="4">
    <source>
        <dbReference type="ARBA" id="ARBA00022692"/>
    </source>
</evidence>
<dbReference type="PANTHER" id="PTHR19229">
    <property type="entry name" value="ATP-BINDING CASSETTE TRANSPORTER SUBFAMILY A ABCA"/>
    <property type="match status" value="1"/>
</dbReference>
<feature type="transmembrane region" description="Helical" evidence="11">
    <location>
        <begin position="280"/>
        <end position="301"/>
    </location>
</feature>
<dbReference type="InterPro" id="IPR027417">
    <property type="entry name" value="P-loop_NTPase"/>
</dbReference>
<feature type="transmembrane region" description="Helical" evidence="11">
    <location>
        <begin position="408"/>
        <end position="429"/>
    </location>
</feature>
<keyword evidence="3" id="KW-0813">Transport</keyword>
<evidence type="ECO:0000256" key="7">
    <source>
        <dbReference type="ARBA" id="ARBA00022840"/>
    </source>
</evidence>
<dbReference type="Proteomes" id="UP000223968">
    <property type="component" value="Unassembled WGS sequence"/>
</dbReference>
<dbReference type="InterPro" id="IPR013525">
    <property type="entry name" value="ABC2_TM"/>
</dbReference>
<evidence type="ECO:0000259" key="12">
    <source>
        <dbReference type="PROSITE" id="PS50893"/>
    </source>
</evidence>
<sequence length="1620" mass="177692">MAFLRQIWALTLKNLLITLVRPWFTTPLRALVLPVVFIAFISYAKNLFIPPSVYGIADPTPVRSFTDALNAAPGGRDKVVFVNNGFTNGAIDRVIAQVAEPVIASGKKVDILSSPAELADACRSTLRGTSSCIVGAVFFSSPEEGPQGMWNYSIRADRALGSKIDVTSKDNDAQVVVLPFQHAVDRAIASVNGSSKSLPDEVLEYPFTSETEEEREERIRIRYMGAIIDILGVAIFIGIVGVTYQLTGLVASERELGMSQLIDCMMPNAARWQPQAARFISAHLALDMIYFPGWIIMAGILKAGVFTNTSAGIQIVFHLLSGLSLSSFSLFGGSFFRKSQLSGITAVISCLLLGIIAQMVVAKSNGAVAVLSLLFPPMNYVYFTILMGRWERQNLPTNLVEAAPENPWTIPGIALWILLIVQIIVYPILGACVERVLYGTTSKGRKHTTSDTAPAVSINGFSKEYRPNWFYKNIAPLFGSHRHTVLAVNNLSLNVVKGEIMILLGANGSGKSTTLDAISGLSKITSGEIAVNYSDETGGFGLCPQRNVLWDRLTVKEHVKIFNRLKAGKATDTDEQITDLIKACDLEKKVNAGSRTLSGGQKRKLQLAIMFTGGSTVCCVDEVSSGLDPISRRVIWDILLAERGARSILLTTHFLDEADLLADHIAILSKGVLKAEGTSVELKHQLGSGYRIHVYHVPGSDSSSLPEFEGIPCETHYDETMYSVSDSSQAADFVTKLEKHGIKEYRVSGPTIEDVFLKVAEEIQTRPTSSEEDEEVDEVKEMKEEQEDTTPKLLTGKRIGMPRQAWILFRKRATILRRNYLPYIVAFLIPIIAAGLVTLFLKGYKRPGCSGPETVREAEIASLFSNIDLELVVGPASKLSLEALGGFASSLEASTPAGINASYLLENVHMVETLQEFNSYIERRFHNVTPGGFFLGDDSSPPIFAWQGNGDISFATITQNAMNNLVTKISIGNQYQGFNIPWAADSGDSLQLITYFGLAMSVYPAFFALYPTIERLRNVRALHYSNGVRSLPLWLAYVSFDFLIVLVASAIVTGIFRGASDTWYHPGYMFVVFALYGLSSTLLSYVISIFSRSPLAAFAFAAGGQAVMFLIYFIAYMSVLTYAPTDRIDSLIIVVHFVIAAISPISNVTRSMFASLNMFSILCNEKEVKSYPGDITLYGGPILYLIVQSFFLLGLLLWWDSGPLFRKLREKFKPEDAEDIVDTDADISNELTRVSSSNDGLRVIHLSKTFNKSVAVQDVTFGVSRGEVFALLGPNGAGKSTTISLIRGDIQPSRKGGEIYVENTSVLKQRATARSYLGVCPQFDAMDQMTVLEHLRFYARIRGVPDVEHNVGEVIRAVGLTPYGHRMAGQLSGGNKRKLSLGIALMGNPTVLLLDEPSSGMDAASKRIMWRTLASVVPGRSLVLTTHSMEEADALANRAGIMAKKMLALGTTDYLRRKHGNMYHVHFVHTDAPHTDEATMERIRNWVLETFPGATIEQKTYHGQMRFSVPASSAEEADTDTDKISHHFGHSQTPSQGSAGNGSSGISNLFSLLERNKQRFGFQYYSVSQTTLDQVFLSIVGKHHVEEERGGEGADPSWVSNFANIIFAPVYLVFKLFAPS</sequence>
<protein>
    <recommendedName>
        <fullName evidence="12">ABC transporter domain-containing protein</fullName>
    </recommendedName>
</protein>
<keyword evidence="7" id="KW-0067">ATP-binding</keyword>
<dbReference type="Pfam" id="PF12698">
    <property type="entry name" value="ABC2_membrane_3"/>
    <property type="match status" value="1"/>
</dbReference>
<feature type="transmembrane region" description="Helical" evidence="11">
    <location>
        <begin position="368"/>
        <end position="388"/>
    </location>
</feature>